<feature type="region of interest" description="Disordered" evidence="5">
    <location>
        <begin position="200"/>
        <end position="225"/>
    </location>
</feature>
<sequence length="225" mass="24174">MATTAPTAPGRRDRKKQQTRAALTAAALRLVDERGRDHVTVEEIAEAADVSPRTFFNYFATKDDALIGGPLPDGPSIHDRLLAVPAGVPLVRALLEAMTPDIADIQAERDVWLLRLRVIKSNPSLLPILVARGECAEEETIAAVAARTGLPADSMFPQLAATTVGAAFRTSMMRWATADEGVELIDLVREAFDLLGSGLTEPSPAHDEVIPTEPSPAPTHEEVTR</sequence>
<dbReference type="RefSeq" id="WP_203381206.1">
    <property type="nucleotide sequence ID" value="NZ_JAENHP010000018.1"/>
</dbReference>
<dbReference type="Pfam" id="PF17754">
    <property type="entry name" value="TetR_C_14"/>
    <property type="match status" value="1"/>
</dbReference>
<dbReference type="InterPro" id="IPR041347">
    <property type="entry name" value="MftR_C"/>
</dbReference>
<keyword evidence="3" id="KW-0804">Transcription</keyword>
<evidence type="ECO:0000259" key="6">
    <source>
        <dbReference type="PROSITE" id="PS50977"/>
    </source>
</evidence>
<dbReference type="PANTHER" id="PTHR30055:SF238">
    <property type="entry name" value="MYCOFACTOCIN BIOSYNTHESIS TRANSCRIPTIONAL REGULATOR MFTR-RELATED"/>
    <property type="match status" value="1"/>
</dbReference>
<dbReference type="Pfam" id="PF00440">
    <property type="entry name" value="TetR_N"/>
    <property type="match status" value="1"/>
</dbReference>
<dbReference type="Gene3D" id="1.10.357.10">
    <property type="entry name" value="Tetracycline Repressor, domain 2"/>
    <property type="match status" value="1"/>
</dbReference>
<dbReference type="EMBL" id="JAENHP010000018">
    <property type="protein sequence ID" value="MBM2621233.1"/>
    <property type="molecule type" value="Genomic_DNA"/>
</dbReference>
<protein>
    <submittedName>
        <fullName evidence="7">TetR family transcriptional regulator</fullName>
    </submittedName>
</protein>
<evidence type="ECO:0000256" key="4">
    <source>
        <dbReference type="PROSITE-ProRule" id="PRU00335"/>
    </source>
</evidence>
<comment type="caution">
    <text evidence="7">The sequence shown here is derived from an EMBL/GenBank/DDBJ whole genome shotgun (WGS) entry which is preliminary data.</text>
</comment>
<feature type="domain" description="HTH tetR-type" evidence="6">
    <location>
        <begin position="17"/>
        <end position="77"/>
    </location>
</feature>
<evidence type="ECO:0000256" key="2">
    <source>
        <dbReference type="ARBA" id="ARBA00023125"/>
    </source>
</evidence>
<dbReference type="InterPro" id="IPR009057">
    <property type="entry name" value="Homeodomain-like_sf"/>
</dbReference>
<name>A0ABS2APC0_9ACTN</name>
<dbReference type="InterPro" id="IPR001647">
    <property type="entry name" value="HTH_TetR"/>
</dbReference>
<gene>
    <name evidence="7" type="ORF">JIG36_37595</name>
</gene>
<dbReference type="PROSITE" id="PS50977">
    <property type="entry name" value="HTH_TETR_2"/>
    <property type="match status" value="1"/>
</dbReference>
<dbReference type="InterPro" id="IPR050109">
    <property type="entry name" value="HTH-type_TetR-like_transc_reg"/>
</dbReference>
<keyword evidence="2 4" id="KW-0238">DNA-binding</keyword>
<evidence type="ECO:0000313" key="8">
    <source>
        <dbReference type="Proteomes" id="UP000632138"/>
    </source>
</evidence>
<dbReference type="Proteomes" id="UP000632138">
    <property type="component" value="Unassembled WGS sequence"/>
</dbReference>
<feature type="DNA-binding region" description="H-T-H motif" evidence="4">
    <location>
        <begin position="40"/>
        <end position="59"/>
    </location>
</feature>
<dbReference type="SUPFAM" id="SSF46689">
    <property type="entry name" value="Homeodomain-like"/>
    <property type="match status" value="1"/>
</dbReference>
<keyword evidence="1" id="KW-0805">Transcription regulation</keyword>
<organism evidence="7 8">
    <name type="scientific">Paractinoplanes ovalisporus</name>
    <dbReference type="NCBI Taxonomy" id="2810368"/>
    <lineage>
        <taxon>Bacteria</taxon>
        <taxon>Bacillati</taxon>
        <taxon>Actinomycetota</taxon>
        <taxon>Actinomycetes</taxon>
        <taxon>Micromonosporales</taxon>
        <taxon>Micromonosporaceae</taxon>
        <taxon>Paractinoplanes</taxon>
    </lineage>
</organism>
<reference evidence="7 8" key="1">
    <citation type="submission" date="2021-01" db="EMBL/GenBank/DDBJ databases">
        <title>Actinoplanes sp. nov. LDG1-06 isolated from lichen.</title>
        <authorList>
            <person name="Saeng-In P."/>
            <person name="Phongsopitanun W."/>
            <person name="Kanchanasin P."/>
            <person name="Yuki M."/>
            <person name="Kudo T."/>
            <person name="Ohkuma M."/>
            <person name="Tanasupawat S."/>
        </authorList>
    </citation>
    <scope>NUCLEOTIDE SEQUENCE [LARGE SCALE GENOMIC DNA]</scope>
    <source>
        <strain evidence="7 8">LDG1-06</strain>
    </source>
</reference>
<proteinExistence type="predicted"/>
<dbReference type="Gene3D" id="1.10.10.60">
    <property type="entry name" value="Homeodomain-like"/>
    <property type="match status" value="1"/>
</dbReference>
<evidence type="ECO:0000256" key="1">
    <source>
        <dbReference type="ARBA" id="ARBA00023015"/>
    </source>
</evidence>
<evidence type="ECO:0000256" key="3">
    <source>
        <dbReference type="ARBA" id="ARBA00023163"/>
    </source>
</evidence>
<accession>A0ABS2APC0</accession>
<evidence type="ECO:0000313" key="7">
    <source>
        <dbReference type="EMBL" id="MBM2621233.1"/>
    </source>
</evidence>
<evidence type="ECO:0000256" key="5">
    <source>
        <dbReference type="SAM" id="MobiDB-lite"/>
    </source>
</evidence>
<dbReference type="PANTHER" id="PTHR30055">
    <property type="entry name" value="HTH-TYPE TRANSCRIPTIONAL REGULATOR RUTR"/>
    <property type="match status" value="1"/>
</dbReference>
<keyword evidence="8" id="KW-1185">Reference proteome</keyword>